<feature type="transmembrane region" description="Helical" evidence="2">
    <location>
        <begin position="475"/>
        <end position="494"/>
    </location>
</feature>
<feature type="transmembrane region" description="Helical" evidence="2">
    <location>
        <begin position="536"/>
        <end position="558"/>
    </location>
</feature>
<accession>A0ABQ7GEU9</accession>
<feature type="region of interest" description="Disordered" evidence="1">
    <location>
        <begin position="208"/>
        <end position="240"/>
    </location>
</feature>
<organism evidence="3 4">
    <name type="scientific">Dunaliella salina</name>
    <name type="common">Green alga</name>
    <name type="synonym">Protococcus salinus</name>
    <dbReference type="NCBI Taxonomy" id="3046"/>
    <lineage>
        <taxon>Eukaryota</taxon>
        <taxon>Viridiplantae</taxon>
        <taxon>Chlorophyta</taxon>
        <taxon>core chlorophytes</taxon>
        <taxon>Chlorophyceae</taxon>
        <taxon>CS clade</taxon>
        <taxon>Chlamydomonadales</taxon>
        <taxon>Dunaliellaceae</taxon>
        <taxon>Dunaliella</taxon>
    </lineage>
</organism>
<dbReference type="Proteomes" id="UP000815325">
    <property type="component" value="Unassembled WGS sequence"/>
</dbReference>
<comment type="caution">
    <text evidence="3">The sequence shown here is derived from an EMBL/GenBank/DDBJ whole genome shotgun (WGS) entry which is preliminary data.</text>
</comment>
<feature type="transmembrane region" description="Helical" evidence="2">
    <location>
        <begin position="331"/>
        <end position="349"/>
    </location>
</feature>
<keyword evidence="2" id="KW-1133">Transmembrane helix</keyword>
<keyword evidence="2" id="KW-0812">Transmembrane</keyword>
<feature type="transmembrane region" description="Helical" evidence="2">
    <location>
        <begin position="104"/>
        <end position="124"/>
    </location>
</feature>
<feature type="transmembrane region" description="Helical" evidence="2">
    <location>
        <begin position="440"/>
        <end position="463"/>
    </location>
</feature>
<sequence length="641" mass="68747">MKHTYPEVWAIGTTPSFGTAPSVLVTDRGGALKCPSKLLGKDDHISELMSEFCAGLVWSIVFIEYLQVQNVVISPAIGTLVTFFTNTAFNFGFIAAFGFQRAPMATTFFQTIQFIFMSILVVYLQCTKHFTHCSPFHHAVQRGAPMATSFSRLLQFIFMSALVVSFQRSKGTQRSGLLALLFSDADQEVDGLAEGQGEHHHNFASHATNLKNDSQDDKRSGQGTGGAVGGEPQSSDTNGMRRGSVLAAIRHFGRNIAQGSQPSLLWGYLKLGIPGGVMTSCEQVSFDITTGMAGQLQPAVVAAHSAFLNIIGLTFVSPLICSLFLLSRPHIIVLLFRPHVIVIIGLTFLPRGAPGAPKQPLKMFLLCASGHDPSQVSCPFAVGIAGSIRSGSARTMVSILTSLSKQNNYYFSVSTNMKVKISAVNLANTHTSYRPYVARLSAWLCVAVGGMFMAFFAAIILIARNYVGLAFTNDQAVISVMAAIAPLAALFQVSDGVVGTAQGMLQGFAMLCVSDGVMGTAQGVLRGCGKQTILMVYNFVGFWLCGVLLGALLCFQAGMGVMGLWWGIASGDTVTGILNVATLYWVKWPEESKKAQQTLAEAAEQNQTGDQDAQEETDALIPGGRQNPRSSGKKELFMVPV</sequence>
<gene>
    <name evidence="3" type="ORF">DUNSADRAFT_10673</name>
</gene>
<feature type="compositionally biased region" description="Polar residues" evidence="1">
    <location>
        <begin position="596"/>
        <end position="611"/>
    </location>
</feature>
<dbReference type="PANTHER" id="PTHR11206">
    <property type="entry name" value="MULTIDRUG RESISTANCE PROTEIN"/>
    <property type="match status" value="1"/>
</dbReference>
<evidence type="ECO:0000256" key="2">
    <source>
        <dbReference type="SAM" id="Phobius"/>
    </source>
</evidence>
<feature type="compositionally biased region" description="Basic and acidic residues" evidence="1">
    <location>
        <begin position="632"/>
        <end position="641"/>
    </location>
</feature>
<evidence type="ECO:0000313" key="3">
    <source>
        <dbReference type="EMBL" id="KAF5833123.1"/>
    </source>
</evidence>
<evidence type="ECO:0000256" key="1">
    <source>
        <dbReference type="SAM" id="MobiDB-lite"/>
    </source>
</evidence>
<feature type="transmembrane region" description="Helical" evidence="2">
    <location>
        <begin position="72"/>
        <end position="97"/>
    </location>
</feature>
<evidence type="ECO:0000313" key="4">
    <source>
        <dbReference type="Proteomes" id="UP000815325"/>
    </source>
</evidence>
<evidence type="ECO:0008006" key="5">
    <source>
        <dbReference type="Google" id="ProtNLM"/>
    </source>
</evidence>
<reference evidence="3" key="1">
    <citation type="submission" date="2017-08" db="EMBL/GenBank/DDBJ databases">
        <authorList>
            <person name="Polle J.E."/>
            <person name="Barry K."/>
            <person name="Cushman J."/>
            <person name="Schmutz J."/>
            <person name="Tran D."/>
            <person name="Hathwaick L.T."/>
            <person name="Yim W.C."/>
            <person name="Jenkins J."/>
            <person name="Mckie-Krisberg Z.M."/>
            <person name="Prochnik S."/>
            <person name="Lindquist E."/>
            <person name="Dockter R.B."/>
            <person name="Adam C."/>
            <person name="Molina H."/>
            <person name="Bunkerborg J."/>
            <person name="Jin E."/>
            <person name="Buchheim M."/>
            <person name="Magnuson J."/>
        </authorList>
    </citation>
    <scope>NUCLEOTIDE SEQUENCE</scope>
    <source>
        <strain evidence="3">CCAP 19/18</strain>
    </source>
</reference>
<dbReference type="EMBL" id="MU069829">
    <property type="protein sequence ID" value="KAF5833123.1"/>
    <property type="molecule type" value="Genomic_DNA"/>
</dbReference>
<protein>
    <recommendedName>
        <fullName evidence="5">Multidrug and toxic compound extrusion protein</fullName>
    </recommendedName>
</protein>
<keyword evidence="4" id="KW-1185">Reference proteome</keyword>
<feature type="region of interest" description="Disordered" evidence="1">
    <location>
        <begin position="596"/>
        <end position="641"/>
    </location>
</feature>
<keyword evidence="2" id="KW-0472">Membrane</keyword>
<feature type="transmembrane region" description="Helical" evidence="2">
    <location>
        <begin position="306"/>
        <end position="325"/>
    </location>
</feature>
<name>A0ABQ7GEU9_DUNSA</name>
<feature type="transmembrane region" description="Helical" evidence="2">
    <location>
        <begin position="564"/>
        <end position="586"/>
    </location>
</feature>
<proteinExistence type="predicted"/>